<evidence type="ECO:0000256" key="1">
    <source>
        <dbReference type="ARBA" id="ARBA00023224"/>
    </source>
</evidence>
<dbReference type="InterPro" id="IPR012292">
    <property type="entry name" value="Globin/Proto"/>
</dbReference>
<dbReference type="GO" id="GO:0007165">
    <property type="term" value="P:signal transduction"/>
    <property type="evidence" value="ECO:0007669"/>
    <property type="project" value="UniProtKB-KW"/>
</dbReference>
<dbReference type="Proteomes" id="UP000559404">
    <property type="component" value="Unassembled WGS sequence"/>
</dbReference>
<evidence type="ECO:0000259" key="3">
    <source>
        <dbReference type="PROSITE" id="PS50111"/>
    </source>
</evidence>
<dbReference type="Gene3D" id="1.10.287.950">
    <property type="entry name" value="Methyl-accepting chemotaxis protein"/>
    <property type="match status" value="1"/>
</dbReference>
<accession>A0A838XKY0</accession>
<sequence length="589" mass="63437">MSDHTTYAARDTAARSLTEAITGFMAPDKFDEALARSVWKELMPVMPDILDSFYQAIDRTPELTDKLGGSQEKVTRLKSAQMAHWEHIFNHAPDAEFEARAKRIGEAHVRIGLDVQWYLASYGRLLVDAIPALARRHRLSPGKLAATLQVMISRAFLDMIMSYDAYETGVLRLRAEENRRENDLTSLRTLAGTAADINRMTVAMATLSQNTQRATESGQAISAAASQLVASVEQIAENSDGAAQEANATNATVNAGLGAMEDVSARIGDIAAASDESAANLSELHKASEQIGEFLGVIENIANQTNLLALNATIEAARAGEAGRGFAVVASEVKNLATQAAQATEDIARRIEALQAGMVTTQQSIAASREAVDRGQATIAGANERMQTVGDQIGAVSARMQDISSILQQQKEASHEIAAGITGVADLAEENENRLRDMSLTLESSNERFSSHAAAWGDASSHRSMCEMVKIDHILFKQQVVDTVLGRPSTTPVTISDHHGCRLGHWLDGITEPAIRRHAAYQAVAAPHQRCHEAARAALDTHAAGNAAQAAQQLSTLEEASEELMHALDAFAEAFDTELRTLDRRTEAA</sequence>
<dbReference type="RefSeq" id="WP_181758995.1">
    <property type="nucleotide sequence ID" value="NZ_BMCR01000004.1"/>
</dbReference>
<dbReference type="Pfam" id="PF00015">
    <property type="entry name" value="MCPsignal"/>
    <property type="match status" value="1"/>
</dbReference>
<dbReference type="InterPro" id="IPR039379">
    <property type="entry name" value="Protoglobin_sensor_dom"/>
</dbReference>
<evidence type="ECO:0000313" key="4">
    <source>
        <dbReference type="EMBL" id="MBA4610792.1"/>
    </source>
</evidence>
<keyword evidence="5" id="KW-1185">Reference proteome</keyword>
<reference evidence="4 5" key="2">
    <citation type="submission" date="2020-08" db="EMBL/GenBank/DDBJ databases">
        <title>Stappia taiwanensis sp. nov., isolated from a coastal thermal spring.</title>
        <authorList>
            <person name="Kampfer P."/>
        </authorList>
    </citation>
    <scope>NUCLEOTIDE SEQUENCE [LARGE SCALE GENOMIC DNA]</scope>
    <source>
        <strain evidence="4 5">DSM 23284</strain>
    </source>
</reference>
<dbReference type="InterPro" id="IPR025991">
    <property type="entry name" value="Chemoreceptor_zinc-bind_dom"/>
</dbReference>
<dbReference type="AlphaFoldDB" id="A0A838XKY0"/>
<dbReference type="InterPro" id="IPR004089">
    <property type="entry name" value="MCPsignal_dom"/>
</dbReference>
<keyword evidence="1 2" id="KW-0807">Transducer</keyword>
<name>A0A838XKY0_9HYPH</name>
<dbReference type="PROSITE" id="PS50111">
    <property type="entry name" value="CHEMOTAXIS_TRANSDUC_2"/>
    <property type="match status" value="1"/>
</dbReference>
<evidence type="ECO:0000313" key="5">
    <source>
        <dbReference type="Proteomes" id="UP000559404"/>
    </source>
</evidence>
<dbReference type="InterPro" id="IPR009050">
    <property type="entry name" value="Globin-like_sf"/>
</dbReference>
<dbReference type="Pfam" id="PF11563">
    <property type="entry name" value="Protoglobin"/>
    <property type="match status" value="1"/>
</dbReference>
<protein>
    <submittedName>
        <fullName evidence="4">CZB domain-containing protein</fullName>
    </submittedName>
</protein>
<dbReference type="Gene3D" id="1.10.490.10">
    <property type="entry name" value="Globins"/>
    <property type="match status" value="1"/>
</dbReference>
<dbReference type="InterPro" id="IPR044398">
    <property type="entry name" value="Globin-sensor_dom"/>
</dbReference>
<dbReference type="SUPFAM" id="SSF58104">
    <property type="entry name" value="Methyl-accepting chemotaxis protein (MCP) signaling domain"/>
    <property type="match status" value="1"/>
</dbReference>
<gene>
    <name evidence="4" type="ORF">H1W37_03955</name>
</gene>
<dbReference type="PANTHER" id="PTHR32089">
    <property type="entry name" value="METHYL-ACCEPTING CHEMOTAXIS PROTEIN MCPB"/>
    <property type="match status" value="1"/>
</dbReference>
<dbReference type="CDD" id="cd01068">
    <property type="entry name" value="globin_sensor"/>
    <property type="match status" value="1"/>
</dbReference>
<reference evidence="4 5" key="1">
    <citation type="submission" date="2020-07" db="EMBL/GenBank/DDBJ databases">
        <authorList>
            <person name="Li M."/>
        </authorList>
    </citation>
    <scope>NUCLEOTIDE SEQUENCE [LARGE SCALE GENOMIC DNA]</scope>
    <source>
        <strain evidence="4 5">DSM 23284</strain>
    </source>
</reference>
<comment type="caution">
    <text evidence="4">The sequence shown here is derived from an EMBL/GenBank/DDBJ whole genome shotgun (WGS) entry which is preliminary data.</text>
</comment>
<dbReference type="Gene3D" id="1.20.120.30">
    <property type="entry name" value="Aspartate receptor, ligand-binding domain"/>
    <property type="match status" value="1"/>
</dbReference>
<dbReference type="SMART" id="SM00283">
    <property type="entry name" value="MA"/>
    <property type="match status" value="1"/>
</dbReference>
<dbReference type="GO" id="GO:0019825">
    <property type="term" value="F:oxygen binding"/>
    <property type="evidence" value="ECO:0007669"/>
    <property type="project" value="InterPro"/>
</dbReference>
<dbReference type="EMBL" id="JACEON010000003">
    <property type="protein sequence ID" value="MBA4610792.1"/>
    <property type="molecule type" value="Genomic_DNA"/>
</dbReference>
<dbReference type="PANTHER" id="PTHR32089:SF112">
    <property type="entry name" value="LYSOZYME-LIKE PROTEIN-RELATED"/>
    <property type="match status" value="1"/>
</dbReference>
<dbReference type="GO" id="GO:0016020">
    <property type="term" value="C:membrane"/>
    <property type="evidence" value="ECO:0007669"/>
    <property type="project" value="InterPro"/>
</dbReference>
<dbReference type="SUPFAM" id="SSF46458">
    <property type="entry name" value="Globin-like"/>
    <property type="match status" value="1"/>
</dbReference>
<proteinExistence type="predicted"/>
<feature type="domain" description="Methyl-accepting transducer" evidence="3">
    <location>
        <begin position="189"/>
        <end position="425"/>
    </location>
</feature>
<evidence type="ECO:0000256" key="2">
    <source>
        <dbReference type="PROSITE-ProRule" id="PRU00284"/>
    </source>
</evidence>
<organism evidence="4 5">
    <name type="scientific">Stappia taiwanensis</name>
    <dbReference type="NCBI Taxonomy" id="992267"/>
    <lineage>
        <taxon>Bacteria</taxon>
        <taxon>Pseudomonadati</taxon>
        <taxon>Pseudomonadota</taxon>
        <taxon>Alphaproteobacteria</taxon>
        <taxon>Hyphomicrobiales</taxon>
        <taxon>Stappiaceae</taxon>
        <taxon>Stappia</taxon>
    </lineage>
</organism>
<dbReference type="GO" id="GO:0020037">
    <property type="term" value="F:heme binding"/>
    <property type="evidence" value="ECO:0007669"/>
    <property type="project" value="InterPro"/>
</dbReference>
<dbReference type="Pfam" id="PF13682">
    <property type="entry name" value="CZB"/>
    <property type="match status" value="1"/>
</dbReference>
<dbReference type="CDD" id="cd11386">
    <property type="entry name" value="MCP_signal"/>
    <property type="match status" value="1"/>
</dbReference>